<reference evidence="4" key="1">
    <citation type="submission" date="2016-10" db="EMBL/GenBank/DDBJ databases">
        <authorList>
            <person name="Varghese N."/>
            <person name="Submissions S."/>
        </authorList>
    </citation>
    <scope>NUCLEOTIDE SEQUENCE [LARGE SCALE GENOMIC DNA]</scope>
    <source>
        <strain evidence="4">M83</strain>
    </source>
</reference>
<proteinExistence type="predicted"/>
<dbReference type="RefSeq" id="WP_074521618.1">
    <property type="nucleotide sequence ID" value="NZ_FNHZ01000004.1"/>
</dbReference>
<evidence type="ECO:0000313" key="3">
    <source>
        <dbReference type="EMBL" id="SDM96273.1"/>
    </source>
</evidence>
<dbReference type="InterPro" id="IPR026870">
    <property type="entry name" value="Zinc_ribbon_dom"/>
</dbReference>
<feature type="domain" description="Zinc-ribbon" evidence="2">
    <location>
        <begin position="2"/>
        <end position="24"/>
    </location>
</feature>
<evidence type="ECO:0000313" key="4">
    <source>
        <dbReference type="Proteomes" id="UP000187651"/>
    </source>
</evidence>
<organism evidence="3 4">
    <name type="scientific">Lachnospira pectinoschiza</name>
    <dbReference type="NCBI Taxonomy" id="28052"/>
    <lineage>
        <taxon>Bacteria</taxon>
        <taxon>Bacillati</taxon>
        <taxon>Bacillota</taxon>
        <taxon>Clostridia</taxon>
        <taxon>Lachnospirales</taxon>
        <taxon>Lachnospiraceae</taxon>
        <taxon>Lachnospira</taxon>
    </lineage>
</organism>
<sequence length="538" mass="59032">MFCPNCGTKNEDDAVFCGNCGTKLNLDDFNETLNAAANETAEAADVANQAADTVDEVANQATEAVDEVANQATDAFVNQEAQPVQEAQGFANGFDPNANQNFNNGFDPNANQNFNNGFDPNANQNFNNGFDPNANQNFNNGYAPNYANNGYNQAPYQQQPAKPFKLNKKIVGIAVAVVAVIVAIVAFVSIGKAGVDYKKTAKKYVTAIEQCDWDTAYDLINLPDSEFLTKEALINAHADATGEKVTGITVSDAYSTAGSTKGSVTVKVTYSTATSNGNQSTYVLSQTNDKYLLFFKKYKVSSEGLVYKDTTIQVPKGCTLSINGVEVKSDYIKADNSSYGSYYDSYVIPYIFAGDNKIKLTSDVAEDYETTISVSYDESVKSISYSDLSFTDDAEKAAMEKAQSDIATIAKAAYEKKSYSDIKSLVSSEADVEDEYNDLVEDFHSASGSLYTRDVTSYDLSAIKPTVGTKYFTLTDEGAPKMRIYLGYTLSGKYKYTGYGSEEEKSGSYTYNSYYYIDYVYEDGEWLIDDVYLNFYFY</sequence>
<keyword evidence="1" id="KW-1133">Transmembrane helix</keyword>
<dbReference type="EMBL" id="FNHZ01000004">
    <property type="protein sequence ID" value="SDM96273.1"/>
    <property type="molecule type" value="Genomic_DNA"/>
</dbReference>
<feature type="transmembrane region" description="Helical" evidence="1">
    <location>
        <begin position="170"/>
        <end position="190"/>
    </location>
</feature>
<protein>
    <submittedName>
        <fullName evidence="3">Zinc-ribbon domain-containing protein</fullName>
    </submittedName>
</protein>
<keyword evidence="4" id="KW-1185">Reference proteome</keyword>
<dbReference type="AlphaFoldDB" id="A0A1G9XJ24"/>
<evidence type="ECO:0000259" key="2">
    <source>
        <dbReference type="Pfam" id="PF13240"/>
    </source>
</evidence>
<accession>A0A1G9XJ24</accession>
<dbReference type="Proteomes" id="UP000187651">
    <property type="component" value="Unassembled WGS sequence"/>
</dbReference>
<evidence type="ECO:0000256" key="1">
    <source>
        <dbReference type="SAM" id="Phobius"/>
    </source>
</evidence>
<keyword evidence="1" id="KW-0472">Membrane</keyword>
<name>A0A1G9XJ24_9FIRM</name>
<gene>
    <name evidence="3" type="ORF">SAMN05216544_1508</name>
</gene>
<dbReference type="Pfam" id="PF13240">
    <property type="entry name" value="Zn_Ribbon_1"/>
    <property type="match status" value="1"/>
</dbReference>
<dbReference type="OrthoDB" id="2029546at2"/>
<keyword evidence="1" id="KW-0812">Transmembrane</keyword>